<proteinExistence type="predicted"/>
<name>A0A218M4F5_9CAUD</name>
<evidence type="ECO:0000313" key="2">
    <source>
        <dbReference type="Proteomes" id="UP000222865"/>
    </source>
</evidence>
<sequence length="178" mass="18957">MCEPTTLTMAALSATSMAASAAASAKAQAGMITAQRKNAIAMMKKANMDNANARLQQVDKAEAARHQMTELNLDKLQTLGTLTTAIGESGLEGRSMDRLKNTTESEYIRKSRNVTENYERDYASLHAQILGTSLSTHDNIKTLQSQEPSKGARALSGVASALQVGAGAYSIYKEVSNG</sequence>
<dbReference type="Proteomes" id="UP000222865">
    <property type="component" value="Segment"/>
</dbReference>
<dbReference type="EMBL" id="MF166859">
    <property type="protein sequence ID" value="ASD51048.1"/>
    <property type="molecule type" value="Genomic_DNA"/>
</dbReference>
<organism evidence="1 2">
    <name type="scientific">Pasteurella phage PHB01</name>
    <dbReference type="NCBI Taxonomy" id="2006930"/>
    <lineage>
        <taxon>Viruses</taxon>
        <taxon>Duplodnaviria</taxon>
        <taxon>Heunggongvirae</taxon>
        <taxon>Uroviricota</taxon>
        <taxon>Caudoviricetes</taxon>
        <taxon>Autographivirales</taxon>
        <taxon>Autotranscriptaviridae</taxon>
        <taxon>Studiervirinae</taxon>
        <taxon>Wuhanvirus</taxon>
        <taxon>Wuhanvirus PHB01</taxon>
    </lineage>
</organism>
<dbReference type="RefSeq" id="YP_009790821.1">
    <property type="nucleotide sequence ID" value="NC_047832.1"/>
</dbReference>
<evidence type="ECO:0000313" key="1">
    <source>
        <dbReference type="EMBL" id="ASD51048.1"/>
    </source>
</evidence>
<dbReference type="Pfam" id="PF24072">
    <property type="entry name" value="T7_gp14"/>
    <property type="match status" value="1"/>
</dbReference>
<keyword evidence="2" id="KW-1185">Reference proteome</keyword>
<dbReference type="GeneID" id="54980986"/>
<dbReference type="KEGG" id="vg:54980986"/>
<accession>A0A218M4F5</accession>
<reference evidence="1 2" key="1">
    <citation type="submission" date="2017-05" db="EMBL/GenBank/DDBJ databases">
        <title>Complete genome sequence of novel T7-like phage PHB01 against Capsular type D Pasteurella multocida.</title>
        <authorList>
            <person name="Chen Y."/>
            <person name="Sun E."/>
            <person name="Yang L."/>
            <person name="Song J."/>
            <person name="Wu B."/>
        </authorList>
    </citation>
    <scope>NUCLEOTIDE SEQUENCE [LARGE SCALE GENOMIC DNA]</scope>
</reference>
<dbReference type="InterPro" id="IPR038996">
    <property type="entry name" value="Gp14"/>
</dbReference>
<protein>
    <submittedName>
        <fullName evidence="1">Protein inside capsid B</fullName>
    </submittedName>
</protein>